<comment type="caution">
    <text evidence="1">The sequence shown here is derived from an EMBL/GenBank/DDBJ whole genome shotgun (WGS) entry which is preliminary data.</text>
</comment>
<protein>
    <submittedName>
        <fullName evidence="1">Phospholipase</fullName>
    </submittedName>
</protein>
<gene>
    <name evidence="1" type="ORF">GOZ95_24985</name>
</gene>
<reference evidence="1 2" key="1">
    <citation type="submission" date="2019-12" db="EMBL/GenBank/DDBJ databases">
        <title>Whole-genome sequencing of Allorhizobium vitis.</title>
        <authorList>
            <person name="Gan H.M."/>
            <person name="Szegedi E."/>
            <person name="Burr T."/>
            <person name="Savka M.A."/>
        </authorList>
    </citation>
    <scope>NUCLEOTIDE SEQUENCE [LARGE SCALE GENOMIC DNA]</scope>
    <source>
        <strain evidence="1 2">CG989</strain>
    </source>
</reference>
<name>A0AAE4WGH7_AGRVI</name>
<dbReference type="Gene3D" id="3.30.870.10">
    <property type="entry name" value="Endonuclease Chain A"/>
    <property type="match status" value="1"/>
</dbReference>
<evidence type="ECO:0000313" key="2">
    <source>
        <dbReference type="Proteomes" id="UP000436692"/>
    </source>
</evidence>
<dbReference type="EMBL" id="WPHM01000019">
    <property type="protein sequence ID" value="MUZ60686.1"/>
    <property type="molecule type" value="Genomic_DNA"/>
</dbReference>
<evidence type="ECO:0000313" key="1">
    <source>
        <dbReference type="EMBL" id="MUZ60686.1"/>
    </source>
</evidence>
<dbReference type="Proteomes" id="UP000436692">
    <property type="component" value="Unassembled WGS sequence"/>
</dbReference>
<proteinExistence type="predicted"/>
<sequence>MELLLNGINGNYLRNILLQATEETHRVDAAVAYATENDLLFDWCWENKLPLRFWGRFDEQVPVSIPILERFLSRKSGRYVCKLVRQFHPKVIWWRGFGAYIGSANLTQSAWWNNVEAGVFLSETELVDGGHDLELEQFFAQIEAHAAPLTQELFDLLSARNKELTRRKLAHKEADEAFNATTLVPHFPGLARTSTKSANEKRRQAFLDEWNSTIQTIRDIAAKISVDANRPSWVGATAPLGAQADQFLHAHYYQNTFDGRRADFESHFTKNRNDPDAAVEATIKWWRKLPDSSAENRMLNKTAPALRRAFSEELLSHLTEDQFVKVLGKVHATREYARRAPNRLIGLKGGQPYDIPEKVDALARQIYRAPTRGGVSALETLSYILYGGRIDDVPQRLWDAIVDPKRKIELIGVSALGEIVGWALPDRFPPRNGRTSKALRSLGYDVTVHVG</sequence>
<organism evidence="1 2">
    <name type="scientific">Agrobacterium vitis</name>
    <name type="common">Rhizobium vitis</name>
    <dbReference type="NCBI Taxonomy" id="373"/>
    <lineage>
        <taxon>Bacteria</taxon>
        <taxon>Pseudomonadati</taxon>
        <taxon>Pseudomonadota</taxon>
        <taxon>Alphaproteobacteria</taxon>
        <taxon>Hyphomicrobiales</taxon>
        <taxon>Rhizobiaceae</taxon>
        <taxon>Rhizobium/Agrobacterium group</taxon>
        <taxon>Agrobacterium</taxon>
    </lineage>
</organism>
<dbReference type="SUPFAM" id="SSF56024">
    <property type="entry name" value="Phospholipase D/nuclease"/>
    <property type="match status" value="1"/>
</dbReference>
<dbReference type="CDD" id="cd09117">
    <property type="entry name" value="PLDc_Bfil_DEXD_like"/>
    <property type="match status" value="1"/>
</dbReference>
<accession>A0AAE4WGH7</accession>
<dbReference type="RefSeq" id="WP_156551331.1">
    <property type="nucleotide sequence ID" value="NZ_JABAEJ010000019.1"/>
</dbReference>
<dbReference type="AlphaFoldDB" id="A0AAE4WGH7"/>